<dbReference type="EMBL" id="JAFKCZ010000002">
    <property type="protein sequence ID" value="MBN7795602.1"/>
    <property type="molecule type" value="Genomic_DNA"/>
</dbReference>
<dbReference type="PRINTS" id="PR00033">
    <property type="entry name" value="HTHASNC"/>
</dbReference>
<dbReference type="GO" id="GO:0043200">
    <property type="term" value="P:response to amino acid"/>
    <property type="evidence" value="ECO:0007669"/>
    <property type="project" value="TreeGrafter"/>
</dbReference>
<dbReference type="SMART" id="SM00344">
    <property type="entry name" value="HTH_ASNC"/>
    <property type="match status" value="1"/>
</dbReference>
<dbReference type="PROSITE" id="PS50956">
    <property type="entry name" value="HTH_ASNC_2"/>
    <property type="match status" value="1"/>
</dbReference>
<dbReference type="SUPFAM" id="SSF46785">
    <property type="entry name" value="Winged helix' DNA-binding domain"/>
    <property type="match status" value="1"/>
</dbReference>
<evidence type="ECO:0000256" key="2">
    <source>
        <dbReference type="ARBA" id="ARBA00023125"/>
    </source>
</evidence>
<dbReference type="Proteomes" id="UP000664303">
    <property type="component" value="Unassembled WGS sequence"/>
</dbReference>
<evidence type="ECO:0000256" key="3">
    <source>
        <dbReference type="ARBA" id="ARBA00023163"/>
    </source>
</evidence>
<dbReference type="PANTHER" id="PTHR30154:SF34">
    <property type="entry name" value="TRANSCRIPTIONAL REGULATOR AZLB"/>
    <property type="match status" value="1"/>
</dbReference>
<dbReference type="InterPro" id="IPR019887">
    <property type="entry name" value="Tscrpt_reg_AsnC/Lrp_C"/>
</dbReference>
<name>A0A939IL49_9GAMM</name>
<feature type="domain" description="HTH asnC-type" evidence="4">
    <location>
        <begin position="9"/>
        <end position="69"/>
    </location>
</feature>
<dbReference type="InterPro" id="IPR036390">
    <property type="entry name" value="WH_DNA-bd_sf"/>
</dbReference>
<dbReference type="PANTHER" id="PTHR30154">
    <property type="entry name" value="LEUCINE-RESPONSIVE REGULATORY PROTEIN"/>
    <property type="match status" value="1"/>
</dbReference>
<dbReference type="InterPro" id="IPR011008">
    <property type="entry name" value="Dimeric_a/b-barrel"/>
</dbReference>
<evidence type="ECO:0000313" key="5">
    <source>
        <dbReference type="EMBL" id="MBN7795602.1"/>
    </source>
</evidence>
<keyword evidence="3" id="KW-0804">Transcription</keyword>
<dbReference type="Gene3D" id="1.10.10.10">
    <property type="entry name" value="Winged helix-like DNA-binding domain superfamily/Winged helix DNA-binding domain"/>
    <property type="match status" value="1"/>
</dbReference>
<dbReference type="Pfam" id="PF13404">
    <property type="entry name" value="HTH_AsnC-type"/>
    <property type="match status" value="1"/>
</dbReference>
<evidence type="ECO:0000313" key="6">
    <source>
        <dbReference type="Proteomes" id="UP000664303"/>
    </source>
</evidence>
<keyword evidence="2" id="KW-0238">DNA-binding</keyword>
<dbReference type="GO" id="GO:0005829">
    <property type="term" value="C:cytosol"/>
    <property type="evidence" value="ECO:0007669"/>
    <property type="project" value="TreeGrafter"/>
</dbReference>
<dbReference type="InterPro" id="IPR000485">
    <property type="entry name" value="AsnC-type_HTH_dom"/>
</dbReference>
<dbReference type="Gene3D" id="3.30.70.920">
    <property type="match status" value="1"/>
</dbReference>
<dbReference type="GO" id="GO:0043565">
    <property type="term" value="F:sequence-specific DNA binding"/>
    <property type="evidence" value="ECO:0007669"/>
    <property type="project" value="InterPro"/>
</dbReference>
<dbReference type="AlphaFoldDB" id="A0A939IL49"/>
<proteinExistence type="predicted"/>
<dbReference type="InterPro" id="IPR036388">
    <property type="entry name" value="WH-like_DNA-bd_sf"/>
</dbReference>
<sequence>MGRDTPAQVDDIDTLLMSELEKDGRLPIADLARKAGITRTTARKRLAALIDNELISIVGWSNPFALGYNLNVIMGLSVQHKYIDDIASELKARSFVQSVIVTTGRFDMMVWAFFRDQQHLGEFLKRDLGSYDAITDIDTMMILEVEKAFTKLLSS</sequence>
<protein>
    <submittedName>
        <fullName evidence="5">Lrp/AsnC family transcriptional regulator</fullName>
    </submittedName>
</protein>
<dbReference type="Pfam" id="PF01037">
    <property type="entry name" value="AsnC_trans_reg"/>
    <property type="match status" value="1"/>
</dbReference>
<keyword evidence="6" id="KW-1185">Reference proteome</keyword>
<keyword evidence="1" id="KW-0805">Transcription regulation</keyword>
<gene>
    <name evidence="5" type="ORF">JYP50_03300</name>
</gene>
<dbReference type="InterPro" id="IPR019888">
    <property type="entry name" value="Tscrpt_reg_AsnC-like"/>
</dbReference>
<reference evidence="5" key="1">
    <citation type="submission" date="2021-02" db="EMBL/GenBank/DDBJ databases">
        <title>PHA producing bacteria isolated from coastal sediment in Guangdong, Shenzhen.</title>
        <authorList>
            <person name="Zheng W."/>
            <person name="Yu S."/>
            <person name="Huang Y."/>
        </authorList>
    </citation>
    <scope>NUCLEOTIDE SEQUENCE</scope>
    <source>
        <strain evidence="5">TN14-10</strain>
    </source>
</reference>
<dbReference type="SUPFAM" id="SSF54909">
    <property type="entry name" value="Dimeric alpha+beta barrel"/>
    <property type="match status" value="1"/>
</dbReference>
<evidence type="ECO:0000256" key="1">
    <source>
        <dbReference type="ARBA" id="ARBA00023015"/>
    </source>
</evidence>
<dbReference type="RefSeq" id="WP_206559045.1">
    <property type="nucleotide sequence ID" value="NZ_JAFKCZ010000002.1"/>
</dbReference>
<evidence type="ECO:0000259" key="4">
    <source>
        <dbReference type="PROSITE" id="PS50956"/>
    </source>
</evidence>
<accession>A0A939IL49</accession>
<comment type="caution">
    <text evidence="5">The sequence shown here is derived from an EMBL/GenBank/DDBJ whole genome shotgun (WGS) entry which is preliminary data.</text>
</comment>
<organism evidence="5 6">
    <name type="scientific">Parahaliea mediterranea</name>
    <dbReference type="NCBI Taxonomy" id="651086"/>
    <lineage>
        <taxon>Bacteria</taxon>
        <taxon>Pseudomonadati</taxon>
        <taxon>Pseudomonadota</taxon>
        <taxon>Gammaproteobacteria</taxon>
        <taxon>Cellvibrionales</taxon>
        <taxon>Halieaceae</taxon>
        <taxon>Parahaliea</taxon>
    </lineage>
</organism>